<protein>
    <submittedName>
        <fullName evidence="3">Cytochrome c family protein</fullName>
    </submittedName>
</protein>
<organism evidence="3">
    <name type="scientific">uncultured Acidobacteriota bacterium</name>
    <dbReference type="NCBI Taxonomy" id="171953"/>
    <lineage>
        <taxon>Bacteria</taxon>
        <taxon>Pseudomonadati</taxon>
        <taxon>Acidobacteriota</taxon>
        <taxon>environmental samples</taxon>
    </lineage>
</organism>
<reference evidence="3" key="2">
    <citation type="journal article" date="2012" name="PLoS ONE">
        <title>A Deeply Branching Thermophilic Bacterium with an Ancient Acetyl-CoA Pathway Dominates a Subsurface Ecosystem.</title>
        <authorList>
            <person name="Takami H."/>
            <person name="Noguchi H."/>
            <person name="Takaki Y."/>
            <person name="Uchiyama I."/>
            <person name="Toyoda A."/>
            <person name="Nishi S."/>
            <person name="Chee G.-J."/>
            <person name="Arai W."/>
            <person name="Nunoura T."/>
            <person name="Itoh T."/>
            <person name="Hattori M."/>
            <person name="Takai K."/>
        </authorList>
    </citation>
    <scope>NUCLEOTIDE SEQUENCE</scope>
</reference>
<gene>
    <name evidence="3" type="ORF">HGMM_F55E10C32</name>
</gene>
<dbReference type="EMBL" id="AP011798">
    <property type="protein sequence ID" value="BAL58270.1"/>
    <property type="molecule type" value="Genomic_DNA"/>
</dbReference>
<dbReference type="Gene3D" id="3.30.450.290">
    <property type="match status" value="1"/>
</dbReference>
<evidence type="ECO:0000259" key="2">
    <source>
        <dbReference type="Pfam" id="PF11845"/>
    </source>
</evidence>
<sequence length="186" mass="21094">MNVVSSDEPKGSVRQGESVESALRQARQLADELLERVRRLLMMELEKGGYEGAVRVCSEIAQEIPREIEARTGASIRRVSLRYRNPKDIPDEYERRKLEEFEQQHRARALVDESVEVVREDGRTYLRYMRPILVGPMCITCHGPKEAIPSSVRAILAERYPDDRATGYRSGDVRGAVSVKIPLGTP</sequence>
<feature type="domain" description="Tll0287-like" evidence="2">
    <location>
        <begin position="20"/>
        <end position="182"/>
    </location>
</feature>
<accession>H5SQ34</accession>
<dbReference type="AlphaFoldDB" id="H5SQ34"/>
<reference evidence="3" key="1">
    <citation type="journal article" date="2005" name="Environ. Microbiol.">
        <title>Genetic and functional properties of uncultivated thermophilic crenarchaeotes from a subsurface gold mine as revealed by analysis of genome fragments.</title>
        <authorList>
            <person name="Nunoura T."/>
            <person name="Hirayama H."/>
            <person name="Takami H."/>
            <person name="Oida H."/>
            <person name="Nishi S."/>
            <person name="Shimamura S."/>
            <person name="Suzuki Y."/>
            <person name="Inagaki F."/>
            <person name="Takai K."/>
            <person name="Nealson K.H."/>
            <person name="Horikoshi K."/>
        </authorList>
    </citation>
    <scope>NUCLEOTIDE SEQUENCE</scope>
</reference>
<feature type="region of interest" description="Disordered" evidence="1">
    <location>
        <begin position="1"/>
        <end position="20"/>
    </location>
</feature>
<evidence type="ECO:0000313" key="3">
    <source>
        <dbReference type="EMBL" id="BAL58270.1"/>
    </source>
</evidence>
<proteinExistence type="predicted"/>
<name>H5SQ34_9BACT</name>
<dbReference type="Pfam" id="PF11845">
    <property type="entry name" value="Tll0287-like"/>
    <property type="match status" value="1"/>
</dbReference>
<evidence type="ECO:0000256" key="1">
    <source>
        <dbReference type="SAM" id="MobiDB-lite"/>
    </source>
</evidence>
<dbReference type="InterPro" id="IPR021796">
    <property type="entry name" value="Tll0287-like_dom"/>
</dbReference>